<reference evidence="6 7" key="1">
    <citation type="submission" date="2018-10" db="EMBL/GenBank/DDBJ databases">
        <title>Co-occurring genomic capacity for anaerobic methane metabolism and dissimilatory sulfite reduction discovered in the Korarchaeota.</title>
        <authorList>
            <person name="Mckay L.J."/>
            <person name="Dlakic M."/>
            <person name="Fields M.W."/>
            <person name="Delmont T.O."/>
            <person name="Eren A.M."/>
            <person name="Jay Z.J."/>
            <person name="Klingelsmith K.B."/>
            <person name="Rusch D.B."/>
            <person name="Inskeep W.P."/>
        </authorList>
    </citation>
    <scope>NUCLEOTIDE SEQUENCE [LARGE SCALE GENOMIC DNA]</scope>
    <source>
        <strain evidence="6 7">MDKW</strain>
    </source>
</reference>
<sequence length="145" mass="16266">MDEQDEKLIKELKRNARASISVLSKKLGLPRTTIHYRMRKLIKEGIIKGFTVRLDYSKLGKGTTAFILATYDPSSGVSQRDVARSISLLEDVAEVHIISGEWDLLIKVRSSSVEEIGKIVVDKLREIKGVKSTMTCVSFVTVKEE</sequence>
<dbReference type="RefSeq" id="WP_125672840.1">
    <property type="nucleotide sequence ID" value="NZ_RCOS01000170.1"/>
</dbReference>
<protein>
    <submittedName>
        <fullName evidence="6">Lrp/AsnC family transcriptional regulator</fullName>
    </submittedName>
</protein>
<dbReference type="PRINTS" id="PR00033">
    <property type="entry name" value="HTHASNC"/>
</dbReference>
<dbReference type="InterPro" id="IPR000485">
    <property type="entry name" value="AsnC-type_HTH_dom"/>
</dbReference>
<dbReference type="Proteomes" id="UP000277582">
    <property type="component" value="Unassembled WGS sequence"/>
</dbReference>
<comment type="pathway">
    <text evidence="4">Amino-acid biosynthesis.</text>
</comment>
<evidence type="ECO:0000256" key="3">
    <source>
        <dbReference type="ARBA" id="ARBA00023163"/>
    </source>
</evidence>
<dbReference type="PANTHER" id="PTHR30154">
    <property type="entry name" value="LEUCINE-RESPONSIVE REGULATORY PROTEIN"/>
    <property type="match status" value="1"/>
</dbReference>
<name>A0A3R9PE79_9CREN</name>
<dbReference type="GO" id="GO:0043200">
    <property type="term" value="P:response to amino acid"/>
    <property type="evidence" value="ECO:0007669"/>
    <property type="project" value="TreeGrafter"/>
</dbReference>
<proteinExistence type="predicted"/>
<dbReference type="Pfam" id="PF13412">
    <property type="entry name" value="HTH_24"/>
    <property type="match status" value="1"/>
</dbReference>
<dbReference type="InterPro" id="IPR036388">
    <property type="entry name" value="WH-like_DNA-bd_sf"/>
</dbReference>
<evidence type="ECO:0000313" key="6">
    <source>
        <dbReference type="EMBL" id="RSN71710.1"/>
    </source>
</evidence>
<dbReference type="OrthoDB" id="6762at2157"/>
<evidence type="ECO:0000256" key="2">
    <source>
        <dbReference type="ARBA" id="ARBA00023125"/>
    </source>
</evidence>
<dbReference type="Gene3D" id="1.10.10.10">
    <property type="entry name" value="Winged helix-like DNA-binding domain superfamily/Winged helix DNA-binding domain"/>
    <property type="match status" value="1"/>
</dbReference>
<accession>A0A3R9PE79</accession>
<dbReference type="PROSITE" id="PS50956">
    <property type="entry name" value="HTH_ASNC_2"/>
    <property type="match status" value="1"/>
</dbReference>
<dbReference type="Gene3D" id="3.30.70.920">
    <property type="match status" value="1"/>
</dbReference>
<evidence type="ECO:0000313" key="7">
    <source>
        <dbReference type="Proteomes" id="UP000277582"/>
    </source>
</evidence>
<keyword evidence="1" id="KW-0805">Transcription regulation</keyword>
<dbReference type="InterPro" id="IPR019888">
    <property type="entry name" value="Tscrpt_reg_AsnC-like"/>
</dbReference>
<dbReference type="SUPFAM" id="SSF46785">
    <property type="entry name" value="Winged helix' DNA-binding domain"/>
    <property type="match status" value="1"/>
</dbReference>
<dbReference type="GO" id="GO:0005829">
    <property type="term" value="C:cytosol"/>
    <property type="evidence" value="ECO:0007669"/>
    <property type="project" value="TreeGrafter"/>
</dbReference>
<dbReference type="EMBL" id="RCOS01000170">
    <property type="protein sequence ID" value="RSN71710.1"/>
    <property type="molecule type" value="Genomic_DNA"/>
</dbReference>
<dbReference type="InterPro" id="IPR036390">
    <property type="entry name" value="WH_DNA-bd_sf"/>
</dbReference>
<dbReference type="PANTHER" id="PTHR30154:SF34">
    <property type="entry name" value="TRANSCRIPTIONAL REGULATOR AZLB"/>
    <property type="match status" value="1"/>
</dbReference>
<keyword evidence="2" id="KW-0238">DNA-binding</keyword>
<evidence type="ECO:0000256" key="1">
    <source>
        <dbReference type="ARBA" id="ARBA00023015"/>
    </source>
</evidence>
<dbReference type="SMART" id="SM00344">
    <property type="entry name" value="HTH_ASNC"/>
    <property type="match status" value="1"/>
</dbReference>
<dbReference type="InterPro" id="IPR019887">
    <property type="entry name" value="Tscrpt_reg_AsnC/Lrp_C"/>
</dbReference>
<dbReference type="Pfam" id="PF01037">
    <property type="entry name" value="AsnC_trans_reg"/>
    <property type="match status" value="1"/>
</dbReference>
<gene>
    <name evidence="6" type="ORF">D6D85_15365</name>
</gene>
<keyword evidence="3" id="KW-0804">Transcription</keyword>
<comment type="caution">
    <text evidence="6">The sequence shown here is derived from an EMBL/GenBank/DDBJ whole genome shotgun (WGS) entry which is preliminary data.</text>
</comment>
<dbReference type="AlphaFoldDB" id="A0A3R9PE79"/>
<dbReference type="SUPFAM" id="SSF54909">
    <property type="entry name" value="Dimeric alpha+beta barrel"/>
    <property type="match status" value="1"/>
</dbReference>
<evidence type="ECO:0000259" key="5">
    <source>
        <dbReference type="PROSITE" id="PS50956"/>
    </source>
</evidence>
<evidence type="ECO:0000256" key="4">
    <source>
        <dbReference type="ARBA" id="ARBA00029440"/>
    </source>
</evidence>
<dbReference type="GO" id="GO:0043565">
    <property type="term" value="F:sequence-specific DNA binding"/>
    <property type="evidence" value="ECO:0007669"/>
    <property type="project" value="InterPro"/>
</dbReference>
<organism evidence="6 7">
    <name type="scientific">Candidatus Methanodesulfokora washburnensis</name>
    <dbReference type="NCBI Taxonomy" id="2478471"/>
    <lineage>
        <taxon>Archaea</taxon>
        <taxon>Thermoproteota</taxon>
        <taxon>Candidatus Korarchaeia</taxon>
        <taxon>Candidatus Korarchaeia incertae sedis</taxon>
        <taxon>Candidatus Methanodesulfokora</taxon>
    </lineage>
</organism>
<keyword evidence="7" id="KW-1185">Reference proteome</keyword>
<feature type="domain" description="HTH asnC-type" evidence="5">
    <location>
        <begin position="1"/>
        <end position="62"/>
    </location>
</feature>
<dbReference type="InterPro" id="IPR011008">
    <property type="entry name" value="Dimeric_a/b-barrel"/>
</dbReference>